<feature type="compositionally biased region" description="Pro residues" evidence="1">
    <location>
        <begin position="45"/>
        <end position="58"/>
    </location>
</feature>
<feature type="region of interest" description="Disordered" evidence="1">
    <location>
        <begin position="45"/>
        <end position="97"/>
    </location>
</feature>
<feature type="compositionally biased region" description="Basic and acidic residues" evidence="1">
    <location>
        <begin position="70"/>
        <end position="80"/>
    </location>
</feature>
<dbReference type="AlphaFoldDB" id="A0A1J3DUA8"/>
<evidence type="ECO:0000313" key="3">
    <source>
        <dbReference type="EMBL" id="JAU21381.1"/>
    </source>
</evidence>
<feature type="chain" id="PRO_5009620541" evidence="2">
    <location>
        <begin position="30"/>
        <end position="97"/>
    </location>
</feature>
<evidence type="ECO:0000256" key="2">
    <source>
        <dbReference type="SAM" id="SignalP"/>
    </source>
</evidence>
<accession>A0A1J3DUA8</accession>
<reference evidence="3" key="1">
    <citation type="submission" date="2016-07" db="EMBL/GenBank/DDBJ databases">
        <title>De novo transcriptome assembly of four accessions of the metal hyperaccumulator plant Noccaea caerulescens.</title>
        <authorList>
            <person name="Blande D."/>
            <person name="Halimaa P."/>
            <person name="Tervahauta A.I."/>
            <person name="Aarts M.G."/>
            <person name="Karenlampi S.O."/>
        </authorList>
    </citation>
    <scope>NUCLEOTIDE SEQUENCE</scope>
</reference>
<proteinExistence type="predicted"/>
<evidence type="ECO:0000256" key="1">
    <source>
        <dbReference type="SAM" id="MobiDB-lite"/>
    </source>
</evidence>
<feature type="signal peptide" evidence="2">
    <location>
        <begin position="1"/>
        <end position="29"/>
    </location>
</feature>
<protein>
    <submittedName>
        <fullName evidence="3">Uncharacterized protein</fullName>
    </submittedName>
</protein>
<sequence>MKKTEKASLLLSLLHILLCLSFQVHVTEARLSHLAIPPSQFLHRPPVPPPMPALPSPPCGSNIGSQTMAQREESCREIRRPPKTKRRYIQKPPAANP</sequence>
<keyword evidence="2" id="KW-0732">Signal</keyword>
<gene>
    <name evidence="3" type="ORF">GA_TR12020_c0_g1_i1_g.38494</name>
</gene>
<name>A0A1J3DUA8_NOCCA</name>
<dbReference type="EMBL" id="GEVI01010939">
    <property type="protein sequence ID" value="JAU21381.1"/>
    <property type="molecule type" value="Transcribed_RNA"/>
</dbReference>
<organism evidence="3">
    <name type="scientific">Noccaea caerulescens</name>
    <name type="common">Alpine penny-cress</name>
    <name type="synonym">Thlaspi caerulescens</name>
    <dbReference type="NCBI Taxonomy" id="107243"/>
    <lineage>
        <taxon>Eukaryota</taxon>
        <taxon>Viridiplantae</taxon>
        <taxon>Streptophyta</taxon>
        <taxon>Embryophyta</taxon>
        <taxon>Tracheophyta</taxon>
        <taxon>Spermatophyta</taxon>
        <taxon>Magnoliopsida</taxon>
        <taxon>eudicotyledons</taxon>
        <taxon>Gunneridae</taxon>
        <taxon>Pentapetalae</taxon>
        <taxon>rosids</taxon>
        <taxon>malvids</taxon>
        <taxon>Brassicales</taxon>
        <taxon>Brassicaceae</taxon>
        <taxon>Coluteocarpeae</taxon>
        <taxon>Noccaea</taxon>
    </lineage>
</organism>